<gene>
    <name evidence="1" type="ORF">PS833_03330</name>
</gene>
<evidence type="ECO:0000313" key="1">
    <source>
        <dbReference type="EMBL" id="VVO09763.1"/>
    </source>
</evidence>
<proteinExistence type="predicted"/>
<reference evidence="1 2" key="1">
    <citation type="submission" date="2019-09" db="EMBL/GenBank/DDBJ databases">
        <authorList>
            <person name="Chandra G."/>
            <person name="Truman W A."/>
        </authorList>
    </citation>
    <scope>NUCLEOTIDE SEQUENCE [LARGE SCALE GENOMIC DNA]</scope>
    <source>
        <strain evidence="1">PS833</strain>
    </source>
</reference>
<organism evidence="1 2">
    <name type="scientific">Pseudomonas fluorescens</name>
    <dbReference type="NCBI Taxonomy" id="294"/>
    <lineage>
        <taxon>Bacteria</taxon>
        <taxon>Pseudomonadati</taxon>
        <taxon>Pseudomonadota</taxon>
        <taxon>Gammaproteobacteria</taxon>
        <taxon>Pseudomonadales</taxon>
        <taxon>Pseudomonadaceae</taxon>
        <taxon>Pseudomonas</taxon>
    </lineage>
</organism>
<accession>A0A5E7CXK6</accession>
<name>A0A5E7CXK6_PSEFL</name>
<sequence>MEWLSVREVHISGGIRVLSYDRSCNFLYPGDMTGEKTTIEIQKYSSLFSDIKNLGLEVIGCDFFTGSHSEAPPEWRSKSSGWLTWDQGRDWSFIAHGAFIKGDSKLYDIATRISHQLRGCEWRVRQLSESYMDQLNAKLKSGDFKSDQRFLDGFTGLCYLAAQTFLVDACTLRDYLIEFYWHVKPTGAKNITSIGSLLKHWEKTPPLDPHGVKIQEISSQGNWLDILGSYRNLIIHAAPLATAGATLYAITGTVQLSNSVYLPFVKLPLPSDPGKLKADRTSGKHFDDPSLRRARFHNIIGSTEAVSALDSLTYANSCLEKLSIWAASLAELSPVEAEIPVIVPIAGSLKIT</sequence>
<dbReference type="OrthoDB" id="6777010at2"/>
<dbReference type="Proteomes" id="UP000409037">
    <property type="component" value="Unassembled WGS sequence"/>
</dbReference>
<protein>
    <submittedName>
        <fullName evidence="1">Uncharacterized protein</fullName>
    </submittedName>
</protein>
<evidence type="ECO:0000313" key="2">
    <source>
        <dbReference type="Proteomes" id="UP000409037"/>
    </source>
</evidence>
<dbReference type="EMBL" id="CABVHU010000008">
    <property type="protein sequence ID" value="VVO09763.1"/>
    <property type="molecule type" value="Genomic_DNA"/>
</dbReference>
<dbReference type="AlphaFoldDB" id="A0A5E7CXK6"/>
<dbReference type="RefSeq" id="WP_150798814.1">
    <property type="nucleotide sequence ID" value="NZ_CABVHU010000008.1"/>
</dbReference>